<evidence type="ECO:0000313" key="1">
    <source>
        <dbReference type="EMBL" id="KDR15173.1"/>
    </source>
</evidence>
<dbReference type="InParanoid" id="A0A067R001"/>
<organism evidence="1 2">
    <name type="scientific">Zootermopsis nevadensis</name>
    <name type="common">Dampwood termite</name>
    <dbReference type="NCBI Taxonomy" id="136037"/>
    <lineage>
        <taxon>Eukaryota</taxon>
        <taxon>Metazoa</taxon>
        <taxon>Ecdysozoa</taxon>
        <taxon>Arthropoda</taxon>
        <taxon>Hexapoda</taxon>
        <taxon>Insecta</taxon>
        <taxon>Pterygota</taxon>
        <taxon>Neoptera</taxon>
        <taxon>Polyneoptera</taxon>
        <taxon>Dictyoptera</taxon>
        <taxon>Blattodea</taxon>
        <taxon>Blattoidea</taxon>
        <taxon>Termitoidae</taxon>
        <taxon>Termopsidae</taxon>
        <taxon>Zootermopsis</taxon>
    </lineage>
</organism>
<gene>
    <name evidence="1" type="ORF">L798_11066</name>
</gene>
<keyword evidence="2" id="KW-1185">Reference proteome</keyword>
<sequence length="45" mass="4943">MVALPSQNQNPLCCYDLLNSAVAELQVVTAPYLTVCPYFLKQAVL</sequence>
<dbReference type="AlphaFoldDB" id="A0A067R001"/>
<dbReference type="EMBL" id="KK852842">
    <property type="protein sequence ID" value="KDR15173.1"/>
    <property type="molecule type" value="Genomic_DNA"/>
</dbReference>
<proteinExistence type="predicted"/>
<protein>
    <submittedName>
        <fullName evidence="1">Uncharacterized protein</fullName>
    </submittedName>
</protein>
<dbReference type="Proteomes" id="UP000027135">
    <property type="component" value="Unassembled WGS sequence"/>
</dbReference>
<reference evidence="1 2" key="1">
    <citation type="journal article" date="2014" name="Nat. Commun.">
        <title>Molecular traces of alternative social organization in a termite genome.</title>
        <authorList>
            <person name="Terrapon N."/>
            <person name="Li C."/>
            <person name="Robertson H.M."/>
            <person name="Ji L."/>
            <person name="Meng X."/>
            <person name="Booth W."/>
            <person name="Chen Z."/>
            <person name="Childers C.P."/>
            <person name="Glastad K.M."/>
            <person name="Gokhale K."/>
            <person name="Gowin J."/>
            <person name="Gronenberg W."/>
            <person name="Hermansen R.A."/>
            <person name="Hu H."/>
            <person name="Hunt B.G."/>
            <person name="Huylmans A.K."/>
            <person name="Khalil S.M."/>
            <person name="Mitchell R.D."/>
            <person name="Munoz-Torres M.C."/>
            <person name="Mustard J.A."/>
            <person name="Pan H."/>
            <person name="Reese J.T."/>
            <person name="Scharf M.E."/>
            <person name="Sun F."/>
            <person name="Vogel H."/>
            <person name="Xiao J."/>
            <person name="Yang W."/>
            <person name="Yang Z."/>
            <person name="Yang Z."/>
            <person name="Zhou J."/>
            <person name="Zhu J."/>
            <person name="Brent C.S."/>
            <person name="Elsik C.G."/>
            <person name="Goodisman M.A."/>
            <person name="Liberles D.A."/>
            <person name="Roe R.M."/>
            <person name="Vargo E.L."/>
            <person name="Vilcinskas A."/>
            <person name="Wang J."/>
            <person name="Bornberg-Bauer E."/>
            <person name="Korb J."/>
            <person name="Zhang G."/>
            <person name="Liebig J."/>
        </authorList>
    </citation>
    <scope>NUCLEOTIDE SEQUENCE [LARGE SCALE GENOMIC DNA]</scope>
    <source>
        <tissue evidence="1">Whole organism</tissue>
    </source>
</reference>
<name>A0A067R001_ZOONE</name>
<evidence type="ECO:0000313" key="2">
    <source>
        <dbReference type="Proteomes" id="UP000027135"/>
    </source>
</evidence>
<accession>A0A067R001</accession>